<dbReference type="Proteomes" id="UP001333818">
    <property type="component" value="Unassembled WGS sequence"/>
</dbReference>
<dbReference type="AlphaFoldDB" id="A0AAW9Q4U9"/>
<evidence type="ECO:0000313" key="2">
    <source>
        <dbReference type="Proteomes" id="UP001333818"/>
    </source>
</evidence>
<dbReference type="EMBL" id="JAZBJZ010000143">
    <property type="protein sequence ID" value="MEE3719553.1"/>
    <property type="molecule type" value="Genomic_DNA"/>
</dbReference>
<sequence length="75" mass="8484">MSSVRYLSLKNSRLRYISIPSIFQQVKPSVSDLQVTSGVEMDDPYSSIFLVIPFIESEERTAEAEPRGGSRNLYP</sequence>
<proteinExistence type="predicted"/>
<accession>A0AAW9Q4U9</accession>
<reference evidence="1" key="1">
    <citation type="submission" date="2024-01" db="EMBL/GenBank/DDBJ databases">
        <title>Bank of Algae and Cyanobacteria of the Azores (BACA) strain genomes.</title>
        <authorList>
            <person name="Luz R."/>
            <person name="Cordeiro R."/>
            <person name="Fonseca A."/>
            <person name="Goncalves V."/>
        </authorList>
    </citation>
    <scope>NUCLEOTIDE SEQUENCE</scope>
    <source>
        <strain evidence="1">BACA0141</strain>
    </source>
</reference>
<dbReference type="RefSeq" id="WP_330485989.1">
    <property type="nucleotide sequence ID" value="NZ_JAZBJZ010000143.1"/>
</dbReference>
<comment type="caution">
    <text evidence="1">The sequence shown here is derived from an EMBL/GenBank/DDBJ whole genome shotgun (WGS) entry which is preliminary data.</text>
</comment>
<gene>
    <name evidence="1" type="ORF">V2H45_22680</name>
</gene>
<keyword evidence="2" id="KW-1185">Reference proteome</keyword>
<organism evidence="1 2">
    <name type="scientific">Tumidithrix elongata BACA0141</name>
    <dbReference type="NCBI Taxonomy" id="2716417"/>
    <lineage>
        <taxon>Bacteria</taxon>
        <taxon>Bacillati</taxon>
        <taxon>Cyanobacteriota</taxon>
        <taxon>Cyanophyceae</taxon>
        <taxon>Pseudanabaenales</taxon>
        <taxon>Pseudanabaenaceae</taxon>
        <taxon>Tumidithrix</taxon>
        <taxon>Tumidithrix elongata</taxon>
    </lineage>
</organism>
<protein>
    <submittedName>
        <fullName evidence="1">Uncharacterized protein</fullName>
    </submittedName>
</protein>
<evidence type="ECO:0000313" key="1">
    <source>
        <dbReference type="EMBL" id="MEE3719553.1"/>
    </source>
</evidence>
<name>A0AAW9Q4U9_9CYAN</name>